<evidence type="ECO:0000313" key="8">
    <source>
        <dbReference type="Proteomes" id="UP000748108"/>
    </source>
</evidence>
<keyword evidence="3" id="KW-0347">Helicase</keyword>
<dbReference type="NCBIfam" id="TIGR01613">
    <property type="entry name" value="primase_Cterm"/>
    <property type="match status" value="1"/>
</dbReference>
<proteinExistence type="predicted"/>
<dbReference type="PROSITE" id="PS51206">
    <property type="entry name" value="SF3_HELICASE_1"/>
    <property type="match status" value="1"/>
</dbReference>
<evidence type="ECO:0000256" key="3">
    <source>
        <dbReference type="ARBA" id="ARBA00022806"/>
    </source>
</evidence>
<dbReference type="InterPro" id="IPR004968">
    <property type="entry name" value="DNA_primase/NTPase_C"/>
</dbReference>
<dbReference type="AlphaFoldDB" id="A0A947G938"/>
<dbReference type="GO" id="GO:0016787">
    <property type="term" value="F:hydrolase activity"/>
    <property type="evidence" value="ECO:0007669"/>
    <property type="project" value="UniProtKB-KW"/>
</dbReference>
<dbReference type="Gene3D" id="3.40.50.300">
    <property type="entry name" value="P-loop containing nucleotide triphosphate hydrolases"/>
    <property type="match status" value="1"/>
</dbReference>
<dbReference type="InterPro" id="IPR006500">
    <property type="entry name" value="Helicase_put_C_phage/plasmid"/>
</dbReference>
<dbReference type="InterPro" id="IPR051620">
    <property type="entry name" value="ORF904-like_C"/>
</dbReference>
<dbReference type="EMBL" id="JAHHQF010000037">
    <property type="protein sequence ID" value="MBT9281305.1"/>
    <property type="molecule type" value="Genomic_DNA"/>
</dbReference>
<comment type="caution">
    <text evidence="7">The sequence shown here is derived from an EMBL/GenBank/DDBJ whole genome shotgun (WGS) entry which is preliminary data.</text>
</comment>
<protein>
    <submittedName>
        <fullName evidence="7">Bifunctional DNA primase/polymerase</fullName>
    </submittedName>
</protein>
<dbReference type="PANTHER" id="PTHR35372">
    <property type="entry name" value="ATP BINDING PROTEIN-RELATED"/>
    <property type="match status" value="1"/>
</dbReference>
<name>A0A947G938_HYDSH</name>
<sequence length="805" mass="90866">MGNRTRRHVLPSRQPRQTLLPAPGWLRHSAGNRASDAGKRRKKSPHSRARHRQAIRCAACRVHHARGANRRWSRRAVGASAQQVSGGALTMPPVQNSSAARAALAYIERGWRPIPIPFKTKKAVIEQWTKLRLEAGDVPKYFSAPSNVGVLLGEPSNWLIDVDLDHPLAVTLADVFLPPTDAVFGRASKPRSHRLYHAAGVKSRRFEADGLGTIVEIRSTGNQTVFPPSIHPSGERIEWEREGEPARVEAHELQRAVSRLAAAVLLAEHWPGEGARQNAAMALGGALLRLGFDADEAKCFIEAVAQAAGDEETAMRVRTVDYTAAKLEADRPTTGWTRLAEIIENKDAVQKAREWLAASIPPERLLVVELSDTERRAHLGVKRFFDGAKFVPPLLAEELLREAYFIYANETLYVYRNGVYVPEGERYVERRALELLGTEFRRNRFEETLFYIERKARLQSWQVVNPDDGLINVKNGLLDWRTGELRPHTPERLSTIQIPVLFDPDARAERIERFFREVMPHDAIPAVEEYVGYILVPHTLYQKAMMLTGKADSGKSTFISLLEAFVGSENVSSVPLQELTENRFKRAMLEGKLLNAFADISHKAVEDSGYFKAIVTGDAIDAERKFKPPFVFRPFAKLIFSANELPASRDVSEGYFRRWLVIPFAFYGKKDPKLLEKLTVPHELSGLLNVAVNGLRRLERQGRFTENEATRRALEMYRESIDSVAAFVKERVDIDRKATALKGEVFAAYKRWCEVAGLKPLGRNRFNARFVELTGAYETDRTNGRHWRGVRLLPDAVEEFEDILQ</sequence>
<dbReference type="InterPro" id="IPR045455">
    <property type="entry name" value="NrS-1_pol-like_helicase"/>
</dbReference>
<feature type="domain" description="SF3 helicase" evidence="6">
    <location>
        <begin position="522"/>
        <end position="677"/>
    </location>
</feature>
<evidence type="ECO:0000256" key="5">
    <source>
        <dbReference type="SAM" id="MobiDB-lite"/>
    </source>
</evidence>
<dbReference type="GO" id="GO:0005524">
    <property type="term" value="F:ATP binding"/>
    <property type="evidence" value="ECO:0007669"/>
    <property type="project" value="UniProtKB-KW"/>
</dbReference>
<dbReference type="SUPFAM" id="SSF56747">
    <property type="entry name" value="Prim-pol domain"/>
    <property type="match status" value="1"/>
</dbReference>
<evidence type="ECO:0000256" key="1">
    <source>
        <dbReference type="ARBA" id="ARBA00022741"/>
    </source>
</evidence>
<feature type="compositionally biased region" description="Basic residues" evidence="5">
    <location>
        <begin position="39"/>
        <end position="53"/>
    </location>
</feature>
<accession>A0A947G938</accession>
<dbReference type="SMART" id="SM00885">
    <property type="entry name" value="D5_N"/>
    <property type="match status" value="1"/>
</dbReference>
<feature type="region of interest" description="Disordered" evidence="5">
    <location>
        <begin position="1"/>
        <end position="53"/>
    </location>
</feature>
<dbReference type="InterPro" id="IPR027417">
    <property type="entry name" value="P-loop_NTPase"/>
</dbReference>
<dbReference type="GO" id="GO:0004386">
    <property type="term" value="F:helicase activity"/>
    <property type="evidence" value="ECO:0007669"/>
    <property type="project" value="UniProtKB-KW"/>
</dbReference>
<keyword evidence="4" id="KW-0067">ATP-binding</keyword>
<dbReference type="Pfam" id="PF08706">
    <property type="entry name" value="D5_N"/>
    <property type="match status" value="1"/>
</dbReference>
<dbReference type="PANTHER" id="PTHR35372:SF2">
    <property type="entry name" value="SF3 HELICASE DOMAIN-CONTAINING PROTEIN"/>
    <property type="match status" value="1"/>
</dbReference>
<dbReference type="InterPro" id="IPR015330">
    <property type="entry name" value="DNA_primase/pol_bifunc_N"/>
</dbReference>
<keyword evidence="2" id="KW-0378">Hydrolase</keyword>
<dbReference type="InterPro" id="IPR014818">
    <property type="entry name" value="Phage/plasmid_primase_P4_C"/>
</dbReference>
<evidence type="ECO:0000256" key="4">
    <source>
        <dbReference type="ARBA" id="ARBA00022840"/>
    </source>
</evidence>
<dbReference type="Proteomes" id="UP000748108">
    <property type="component" value="Unassembled WGS sequence"/>
</dbReference>
<dbReference type="Pfam" id="PF19263">
    <property type="entry name" value="DUF5906"/>
    <property type="match status" value="1"/>
</dbReference>
<dbReference type="InterPro" id="IPR014015">
    <property type="entry name" value="Helicase_SF3_DNA-vir"/>
</dbReference>
<gene>
    <name evidence="7" type="ORF">KM312_01390</name>
</gene>
<feature type="compositionally biased region" description="Basic residues" evidence="5">
    <location>
        <begin position="1"/>
        <end position="10"/>
    </location>
</feature>
<dbReference type="Pfam" id="PF09250">
    <property type="entry name" value="Prim-Pol"/>
    <property type="match status" value="1"/>
</dbReference>
<dbReference type="SUPFAM" id="SSF52540">
    <property type="entry name" value="P-loop containing nucleoside triphosphate hydrolases"/>
    <property type="match status" value="1"/>
</dbReference>
<dbReference type="Pfam" id="PF03288">
    <property type="entry name" value="Pox_D5"/>
    <property type="match status" value="1"/>
</dbReference>
<organism evidence="7 8">
    <name type="scientific">Hydrogenibacillus schlegelii</name>
    <name type="common">Bacillus schlegelii</name>
    <dbReference type="NCBI Taxonomy" id="1484"/>
    <lineage>
        <taxon>Bacteria</taxon>
        <taxon>Bacillati</taxon>
        <taxon>Bacillota</taxon>
        <taxon>Bacilli</taxon>
        <taxon>Bacillales</taxon>
        <taxon>Bacillales Family X. Incertae Sedis</taxon>
        <taxon>Hydrogenibacillus</taxon>
    </lineage>
</organism>
<keyword evidence="1" id="KW-0547">Nucleotide-binding</keyword>
<reference evidence="7" key="1">
    <citation type="journal article" date="2021" name="Microbiology">
        <title>Metagenomic Analysis of the Microbial Community in the Underground Coal Fire Area (Kemerovo Region, Russia) Revealed Predominance of Thermophilic Members of the Phyla Deinococcus-thermus, Aquificae, and Firmicutes.</title>
        <authorList>
            <person name="Kadnikov V."/>
            <person name="Mardanov A.V."/>
            <person name="Beletsky A.V."/>
            <person name="Karnachuk O.V."/>
            <person name="Ravin N.V."/>
        </authorList>
    </citation>
    <scope>NUCLEOTIDE SEQUENCE</scope>
    <source>
        <strain evidence="7">RBS10-49</strain>
    </source>
</reference>
<evidence type="ECO:0000259" key="6">
    <source>
        <dbReference type="PROSITE" id="PS51206"/>
    </source>
</evidence>
<evidence type="ECO:0000256" key="2">
    <source>
        <dbReference type="ARBA" id="ARBA00022801"/>
    </source>
</evidence>
<evidence type="ECO:0000313" key="7">
    <source>
        <dbReference type="EMBL" id="MBT9281305.1"/>
    </source>
</evidence>
<dbReference type="SMART" id="SM00943">
    <property type="entry name" value="Prim-Pol"/>
    <property type="match status" value="1"/>
</dbReference>